<evidence type="ECO:0000256" key="1">
    <source>
        <dbReference type="ARBA" id="ARBA00022737"/>
    </source>
</evidence>
<evidence type="ECO:0000313" key="4">
    <source>
        <dbReference type="Proteomes" id="UP001218218"/>
    </source>
</evidence>
<keyword evidence="1" id="KW-0677">Repeat</keyword>
<dbReference type="Pfam" id="PF24883">
    <property type="entry name" value="NPHP3_N"/>
    <property type="match status" value="1"/>
</dbReference>
<evidence type="ECO:0000313" key="3">
    <source>
        <dbReference type="EMBL" id="KAJ7326449.1"/>
    </source>
</evidence>
<dbReference type="InterPro" id="IPR056884">
    <property type="entry name" value="NPHP3-like_N"/>
</dbReference>
<comment type="caution">
    <text evidence="3">The sequence shown here is derived from an EMBL/GenBank/DDBJ whole genome shotgun (WGS) entry which is preliminary data.</text>
</comment>
<proteinExistence type="predicted"/>
<protein>
    <recommendedName>
        <fullName evidence="2">Nephrocystin 3-like N-terminal domain-containing protein</fullName>
    </recommendedName>
</protein>
<organism evidence="3 4">
    <name type="scientific">Mycena albidolilacea</name>
    <dbReference type="NCBI Taxonomy" id="1033008"/>
    <lineage>
        <taxon>Eukaryota</taxon>
        <taxon>Fungi</taxon>
        <taxon>Dikarya</taxon>
        <taxon>Basidiomycota</taxon>
        <taxon>Agaricomycotina</taxon>
        <taxon>Agaricomycetes</taxon>
        <taxon>Agaricomycetidae</taxon>
        <taxon>Agaricales</taxon>
        <taxon>Marasmiineae</taxon>
        <taxon>Mycenaceae</taxon>
        <taxon>Mycena</taxon>
    </lineage>
</organism>
<dbReference type="PANTHER" id="PTHR10039">
    <property type="entry name" value="AMELOGENIN"/>
    <property type="match status" value="1"/>
</dbReference>
<reference evidence="3" key="1">
    <citation type="submission" date="2023-03" db="EMBL/GenBank/DDBJ databases">
        <title>Massive genome expansion in bonnet fungi (Mycena s.s.) driven by repeated elements and novel gene families across ecological guilds.</title>
        <authorList>
            <consortium name="Lawrence Berkeley National Laboratory"/>
            <person name="Harder C.B."/>
            <person name="Miyauchi S."/>
            <person name="Viragh M."/>
            <person name="Kuo A."/>
            <person name="Thoen E."/>
            <person name="Andreopoulos B."/>
            <person name="Lu D."/>
            <person name="Skrede I."/>
            <person name="Drula E."/>
            <person name="Henrissat B."/>
            <person name="Morin E."/>
            <person name="Kohler A."/>
            <person name="Barry K."/>
            <person name="LaButti K."/>
            <person name="Morin E."/>
            <person name="Salamov A."/>
            <person name="Lipzen A."/>
            <person name="Mereny Z."/>
            <person name="Hegedus B."/>
            <person name="Baldrian P."/>
            <person name="Stursova M."/>
            <person name="Weitz H."/>
            <person name="Taylor A."/>
            <person name="Grigoriev I.V."/>
            <person name="Nagy L.G."/>
            <person name="Martin F."/>
            <person name="Kauserud H."/>
        </authorList>
    </citation>
    <scope>NUCLEOTIDE SEQUENCE</scope>
    <source>
        <strain evidence="3">CBHHK002</strain>
    </source>
</reference>
<name>A0AAD6ZK78_9AGAR</name>
<sequence length="735" mass="84405">MTQLSVTSYGESGIDLLYHHVAMEALHDSGERFLEPACHPGTRTAVTEMLHSWSTDTSTESTMLWLHGCAGVGKSAIAQMFAKSLQTEGRLGASFFFQRGHSKRGTWHSLIPTIAYQLATSVTELLLPIQQAVEGDKLIVGRALAISFQALLVEPLKKLLDLQRTPVIVLDGLDECADHKIQQQILHLFIGAIRHHNLHLRLLIVSRPEPHLREVLETEESFAICRHFALSADESAYRDIQTYFHTEFSRIRCEFIARGIYLEPEWPSLDAVTRLVSMSSATFIYATTVIHFIEDEYHHPADRLNSVLELDPQSTAPLDDLYTQILSVVPQEQEEQQLRILHTIDIGKGEDIGRILVDPEEIDILLNLRTGTSRLVLRRLHALFEVPPIRTRFKSPEPGTPIKFLHASFSDYLSDTRRSRRWCISLLCLDEECIYRLLYLFGYKPPQTNAQRVLYKEVSYHLSNLLKNATPSEALVDLLQNRTVQNHLFLNERKDAWPKSGPSYPPDLVQLWDDLRAVARLHEYLHSSKDPSTATFKYDTIYTELFSRNPELRLVLQCQFVAPFINLYEHLPFFGWTATVFRPFLKFPELFLLPFPNGDSPLDFLADPQRAGRIYSEPSYIAEELVLHWIGHTRRTLAGAPCELYPHYLKTIEKCGTSQRLLREFATFDLSDLCRQMAIDVEAHMTFHRVIVRDSALCAVLDWLRSFPDDPLPCQVLAFWERQVNVMRLCPSFRY</sequence>
<dbReference type="SUPFAM" id="SSF52540">
    <property type="entry name" value="P-loop containing nucleoside triphosphate hydrolases"/>
    <property type="match status" value="1"/>
</dbReference>
<gene>
    <name evidence="3" type="ORF">DFH08DRAFT_885958</name>
</gene>
<dbReference type="Proteomes" id="UP001218218">
    <property type="component" value="Unassembled WGS sequence"/>
</dbReference>
<dbReference type="EMBL" id="JARIHO010000042">
    <property type="protein sequence ID" value="KAJ7326449.1"/>
    <property type="molecule type" value="Genomic_DNA"/>
</dbReference>
<accession>A0AAD6ZK78</accession>
<keyword evidence="4" id="KW-1185">Reference proteome</keyword>
<evidence type="ECO:0000259" key="2">
    <source>
        <dbReference type="Pfam" id="PF24883"/>
    </source>
</evidence>
<dbReference type="InterPro" id="IPR027417">
    <property type="entry name" value="P-loop_NTPase"/>
</dbReference>
<dbReference type="Gene3D" id="3.40.50.300">
    <property type="entry name" value="P-loop containing nucleotide triphosphate hydrolases"/>
    <property type="match status" value="1"/>
</dbReference>
<feature type="domain" description="Nephrocystin 3-like N-terminal" evidence="2">
    <location>
        <begin position="49"/>
        <end position="207"/>
    </location>
</feature>
<dbReference type="AlphaFoldDB" id="A0AAD6ZK78"/>